<proteinExistence type="predicted"/>
<evidence type="ECO:0000256" key="2">
    <source>
        <dbReference type="ARBA" id="ARBA00022695"/>
    </source>
</evidence>
<keyword evidence="5" id="KW-0378">Hydrolase</keyword>
<reference evidence="8" key="1">
    <citation type="submission" date="2018-05" db="EMBL/GenBank/DDBJ databases">
        <title>Draft genome of Mucuna pruriens seed.</title>
        <authorList>
            <person name="Nnadi N.E."/>
            <person name="Vos R."/>
            <person name="Hasami M.H."/>
            <person name="Devisetty U.K."/>
            <person name="Aguiy J.C."/>
        </authorList>
    </citation>
    <scope>NUCLEOTIDE SEQUENCE [LARGE SCALE GENOMIC DNA]</scope>
    <source>
        <strain evidence="8">JCA_2017</strain>
    </source>
</reference>
<protein>
    <recommendedName>
        <fullName evidence="7">Reverse transcriptase RNase H-like domain-containing protein</fullName>
    </recommendedName>
</protein>
<evidence type="ECO:0000259" key="7">
    <source>
        <dbReference type="Pfam" id="PF17917"/>
    </source>
</evidence>
<evidence type="ECO:0000256" key="4">
    <source>
        <dbReference type="ARBA" id="ARBA00022759"/>
    </source>
</evidence>
<organism evidence="8 9">
    <name type="scientific">Mucuna pruriens</name>
    <name type="common">Velvet bean</name>
    <name type="synonym">Dolichos pruriens</name>
    <dbReference type="NCBI Taxonomy" id="157652"/>
    <lineage>
        <taxon>Eukaryota</taxon>
        <taxon>Viridiplantae</taxon>
        <taxon>Streptophyta</taxon>
        <taxon>Embryophyta</taxon>
        <taxon>Tracheophyta</taxon>
        <taxon>Spermatophyta</taxon>
        <taxon>Magnoliopsida</taxon>
        <taxon>eudicotyledons</taxon>
        <taxon>Gunneridae</taxon>
        <taxon>Pentapetalae</taxon>
        <taxon>rosids</taxon>
        <taxon>fabids</taxon>
        <taxon>Fabales</taxon>
        <taxon>Fabaceae</taxon>
        <taxon>Papilionoideae</taxon>
        <taxon>50 kb inversion clade</taxon>
        <taxon>NPAAA clade</taxon>
        <taxon>indigoferoid/millettioid clade</taxon>
        <taxon>Phaseoleae</taxon>
        <taxon>Mucuna</taxon>
    </lineage>
</organism>
<keyword evidence="6" id="KW-0695">RNA-directed DNA polymerase</keyword>
<comment type="caution">
    <text evidence="8">The sequence shown here is derived from an EMBL/GenBank/DDBJ whole genome shotgun (WGS) entry which is preliminary data.</text>
</comment>
<keyword evidence="3" id="KW-0540">Nuclease</keyword>
<evidence type="ECO:0000256" key="3">
    <source>
        <dbReference type="ARBA" id="ARBA00022722"/>
    </source>
</evidence>
<accession>A0A371FLU0</accession>
<gene>
    <name evidence="8" type="ORF">CR513_40447</name>
</gene>
<evidence type="ECO:0000256" key="5">
    <source>
        <dbReference type="ARBA" id="ARBA00022801"/>
    </source>
</evidence>
<dbReference type="Proteomes" id="UP000257109">
    <property type="component" value="Unassembled WGS sequence"/>
</dbReference>
<keyword evidence="1" id="KW-0808">Transferase</keyword>
<feature type="domain" description="Reverse transcriptase RNase H-like" evidence="7">
    <location>
        <begin position="1"/>
        <end position="53"/>
    </location>
</feature>
<dbReference type="AlphaFoldDB" id="A0A371FLU0"/>
<dbReference type="GO" id="GO:0004519">
    <property type="term" value="F:endonuclease activity"/>
    <property type="evidence" value="ECO:0007669"/>
    <property type="project" value="UniProtKB-KW"/>
</dbReference>
<evidence type="ECO:0000256" key="1">
    <source>
        <dbReference type="ARBA" id="ARBA00022679"/>
    </source>
</evidence>
<name>A0A371FLU0_MUCPR</name>
<evidence type="ECO:0000256" key="6">
    <source>
        <dbReference type="ARBA" id="ARBA00022918"/>
    </source>
</evidence>
<dbReference type="GO" id="GO:0016787">
    <property type="term" value="F:hydrolase activity"/>
    <property type="evidence" value="ECO:0007669"/>
    <property type="project" value="UniProtKB-KW"/>
</dbReference>
<feature type="non-terminal residue" evidence="8">
    <location>
        <position position="1"/>
    </location>
</feature>
<dbReference type="SUPFAM" id="SSF56672">
    <property type="entry name" value="DNA/RNA polymerases"/>
    <property type="match status" value="1"/>
</dbReference>
<dbReference type="InterPro" id="IPR043502">
    <property type="entry name" value="DNA/RNA_pol_sf"/>
</dbReference>
<dbReference type="Pfam" id="PF17917">
    <property type="entry name" value="RT_RNaseH"/>
    <property type="match status" value="1"/>
</dbReference>
<dbReference type="InterPro" id="IPR041373">
    <property type="entry name" value="RT_RNaseH"/>
</dbReference>
<keyword evidence="2" id="KW-0548">Nucleotidyltransferase</keyword>
<dbReference type="GO" id="GO:0003964">
    <property type="term" value="F:RNA-directed DNA polymerase activity"/>
    <property type="evidence" value="ECO:0007669"/>
    <property type="project" value="UniProtKB-KW"/>
</dbReference>
<keyword evidence="9" id="KW-1185">Reference proteome</keyword>
<dbReference type="EMBL" id="QJKJ01008619">
    <property type="protein sequence ID" value="RDX79160.1"/>
    <property type="molecule type" value="Genomic_DNA"/>
</dbReference>
<evidence type="ECO:0000313" key="8">
    <source>
        <dbReference type="EMBL" id="RDX79160.1"/>
    </source>
</evidence>
<sequence length="154" mass="17625">MNPTQLNYTTTEKELLEIVFALDKFRSYLLGSRIIVFSDYAALKLLLKKSDANFHQRRPDCTKRDSKVMPNTTYGMILTFVDSTMIKSYTGASRMSRSIRFSNFVLQHLEATIMDQLRQPKKCLIVGSIGLPFSEMLINSSPPTKRPKSRNGHK</sequence>
<evidence type="ECO:0000313" key="9">
    <source>
        <dbReference type="Proteomes" id="UP000257109"/>
    </source>
</evidence>
<dbReference type="PANTHER" id="PTHR34072">
    <property type="entry name" value="ENZYMATIC POLYPROTEIN-RELATED"/>
    <property type="match status" value="1"/>
</dbReference>
<dbReference type="PANTHER" id="PTHR34072:SF57">
    <property type="entry name" value="RNA-DIRECTED DNA POLYMERASE"/>
    <property type="match status" value="1"/>
</dbReference>
<keyword evidence="4" id="KW-0255">Endonuclease</keyword>